<evidence type="ECO:0000256" key="1">
    <source>
        <dbReference type="SAM" id="Phobius"/>
    </source>
</evidence>
<dbReference type="Proteomes" id="UP001208689">
    <property type="component" value="Chromosome"/>
</dbReference>
<reference evidence="2" key="1">
    <citation type="submission" date="2022-09" db="EMBL/GenBank/DDBJ databases">
        <title>Actin cytoskeleton and complex cell architecture in an #Asgard archaeon.</title>
        <authorList>
            <person name="Ponce Toledo R.I."/>
            <person name="Schleper C."/>
            <person name="Rodrigues Oliveira T."/>
            <person name="Wollweber F."/>
            <person name="Xu J."/>
            <person name="Rittmann S."/>
            <person name="Klingl A."/>
            <person name="Pilhofer M."/>
        </authorList>
    </citation>
    <scope>NUCLEOTIDE SEQUENCE</scope>
    <source>
        <strain evidence="2">B-35</strain>
    </source>
</reference>
<keyword evidence="1" id="KW-0472">Membrane</keyword>
<keyword evidence="3" id="KW-1185">Reference proteome</keyword>
<feature type="transmembrane region" description="Helical" evidence="1">
    <location>
        <begin position="25"/>
        <end position="44"/>
    </location>
</feature>
<sequence length="150" mass="16928">MTYIPIIAPILTGQSNHRGSKARTAGIMMIFIMGIIAFLGFYLFRMNSTGRTFSISFEPVIMILLFVIMGVVIVTTMIYKAEMNSKNSVNTQRPMDTHEIRLSSHPTFQQKSNVILNCPACQNSLDEMALEGLLENKVVYCQFCGEKIHR</sequence>
<accession>A0ABY6HL76</accession>
<evidence type="ECO:0000313" key="2">
    <source>
        <dbReference type="EMBL" id="UYP44252.1"/>
    </source>
</evidence>
<dbReference type="EMBL" id="CP104013">
    <property type="protein sequence ID" value="UYP44252.1"/>
    <property type="molecule type" value="Genomic_DNA"/>
</dbReference>
<evidence type="ECO:0000313" key="3">
    <source>
        <dbReference type="Proteomes" id="UP001208689"/>
    </source>
</evidence>
<evidence type="ECO:0008006" key="4">
    <source>
        <dbReference type="Google" id="ProtNLM"/>
    </source>
</evidence>
<feature type="transmembrane region" description="Helical" evidence="1">
    <location>
        <begin position="56"/>
        <end position="79"/>
    </location>
</feature>
<keyword evidence="1" id="KW-1133">Transmembrane helix</keyword>
<keyword evidence="1" id="KW-0812">Transmembrane</keyword>
<proteinExistence type="predicted"/>
<gene>
    <name evidence="2" type="ORF">NEF87_000537</name>
</gene>
<name>A0ABY6HL76_9ARCH</name>
<organism evidence="2 3">
    <name type="scientific">Candidatus Lokiarchaeum ossiferum</name>
    <dbReference type="NCBI Taxonomy" id="2951803"/>
    <lineage>
        <taxon>Archaea</taxon>
        <taxon>Promethearchaeati</taxon>
        <taxon>Promethearchaeota</taxon>
        <taxon>Promethearchaeia</taxon>
        <taxon>Promethearchaeales</taxon>
        <taxon>Promethearchaeaceae</taxon>
        <taxon>Candidatus Lokiarchaeum</taxon>
    </lineage>
</organism>
<protein>
    <recommendedName>
        <fullName evidence="4">Zinc ribbon domain-containing protein</fullName>
    </recommendedName>
</protein>